<protein>
    <submittedName>
        <fullName evidence="1">Uncharacterized protein</fullName>
    </submittedName>
</protein>
<proteinExistence type="predicted"/>
<evidence type="ECO:0000313" key="1">
    <source>
        <dbReference type="EMBL" id="MFD1570103.1"/>
    </source>
</evidence>
<reference evidence="1 2" key="1">
    <citation type="journal article" date="2019" name="Int. J. Syst. Evol. Microbiol.">
        <title>The Global Catalogue of Microorganisms (GCM) 10K type strain sequencing project: providing services to taxonomists for standard genome sequencing and annotation.</title>
        <authorList>
            <consortium name="The Broad Institute Genomics Platform"/>
            <consortium name="The Broad Institute Genome Sequencing Center for Infectious Disease"/>
            <person name="Wu L."/>
            <person name="Ma J."/>
        </authorList>
    </citation>
    <scope>NUCLEOTIDE SEQUENCE [LARGE SCALE GENOMIC DNA]</scope>
    <source>
        <strain evidence="1 2">CGMCC 1.12689</strain>
    </source>
</reference>
<accession>A0ABD6C0Y8</accession>
<sequence length="119" mass="13597">MGNIPKYLREILDEATAYLEEDDDISRVGAAHEIAHQHESLVVMDDGERDALELLRDIRAIHTLCGDEFETYRQYRDAEYADSILEAVALRSLEELINVHLHDEQSFNKNEPATAQTAK</sequence>
<evidence type="ECO:0000313" key="2">
    <source>
        <dbReference type="Proteomes" id="UP001597185"/>
    </source>
</evidence>
<dbReference type="EMBL" id="JBHUDB010000002">
    <property type="protein sequence ID" value="MFD1570103.1"/>
    <property type="molecule type" value="Genomic_DNA"/>
</dbReference>
<gene>
    <name evidence="1" type="ORF">ACFR9T_05815</name>
</gene>
<organism evidence="1 2">
    <name type="scientific">Halorubrum laminariae</name>
    <dbReference type="NCBI Taxonomy" id="1433523"/>
    <lineage>
        <taxon>Archaea</taxon>
        <taxon>Methanobacteriati</taxon>
        <taxon>Methanobacteriota</taxon>
        <taxon>Stenosarchaea group</taxon>
        <taxon>Halobacteria</taxon>
        <taxon>Halobacteriales</taxon>
        <taxon>Haloferacaceae</taxon>
        <taxon>Halorubrum</taxon>
    </lineage>
</organism>
<dbReference type="AlphaFoldDB" id="A0ABD6C0Y8"/>
<dbReference type="RefSeq" id="WP_256397087.1">
    <property type="nucleotide sequence ID" value="NZ_JANHDL010000004.1"/>
</dbReference>
<name>A0ABD6C0Y8_9EURY</name>
<dbReference type="Proteomes" id="UP001597185">
    <property type="component" value="Unassembled WGS sequence"/>
</dbReference>
<keyword evidence="2" id="KW-1185">Reference proteome</keyword>
<comment type="caution">
    <text evidence="1">The sequence shown here is derived from an EMBL/GenBank/DDBJ whole genome shotgun (WGS) entry which is preliminary data.</text>
</comment>